<protein>
    <submittedName>
        <fullName evidence="2">ABC transporter related protein</fullName>
    </submittedName>
</protein>
<dbReference type="STRING" id="1006006.Mcup_0853"/>
<dbReference type="GeneID" id="10493044"/>
<dbReference type="RefSeq" id="WP_013737456.1">
    <property type="nucleotide sequence ID" value="NC_015435.1"/>
</dbReference>
<accession>F4G2B0</accession>
<proteinExistence type="predicted"/>
<reference evidence="2 3" key="1">
    <citation type="journal article" date="2011" name="J. Bacteriol.">
        <title>Complete genome sequence of Metallosphaera cuprina, a metal sulfide-oxidizing archaeon from a hot spring.</title>
        <authorList>
            <person name="Liu L.J."/>
            <person name="You X.Y."/>
            <person name="Zheng H."/>
            <person name="Wang S."/>
            <person name="Jiang C.Y."/>
            <person name="Liu S.J."/>
        </authorList>
    </citation>
    <scope>NUCLEOTIDE SEQUENCE [LARGE SCALE GENOMIC DNA]</scope>
    <source>
        <strain evidence="2 3">Ar-4</strain>
    </source>
</reference>
<dbReference type="HOGENOM" id="CLU_000604_1_23_2"/>
<dbReference type="PANTHER" id="PTHR43067:SF3">
    <property type="entry name" value="MALTOSE ABC TRANSPORTER, ATP-BINDING PROTEIN"/>
    <property type="match status" value="1"/>
</dbReference>
<evidence type="ECO:0000313" key="3">
    <source>
        <dbReference type="Proteomes" id="UP000007812"/>
    </source>
</evidence>
<dbReference type="InterPro" id="IPR027417">
    <property type="entry name" value="P-loop_NTPase"/>
</dbReference>
<dbReference type="EMBL" id="CP002656">
    <property type="protein sequence ID" value="AEB94958.1"/>
    <property type="molecule type" value="Genomic_DNA"/>
</dbReference>
<dbReference type="PATRIC" id="fig|1006006.8.peg.851"/>
<dbReference type="eggNOG" id="arCOG00181">
    <property type="taxonomic scope" value="Archaea"/>
</dbReference>
<dbReference type="Gene3D" id="3.40.50.300">
    <property type="entry name" value="P-loop containing nucleotide triphosphate hydrolases"/>
    <property type="match status" value="1"/>
</dbReference>
<evidence type="ECO:0000313" key="2">
    <source>
        <dbReference type="EMBL" id="AEB94958.1"/>
    </source>
</evidence>
<organism evidence="2 3">
    <name type="scientific">Metallosphaera cuprina (strain Ar-4)</name>
    <dbReference type="NCBI Taxonomy" id="1006006"/>
    <lineage>
        <taxon>Archaea</taxon>
        <taxon>Thermoproteota</taxon>
        <taxon>Thermoprotei</taxon>
        <taxon>Sulfolobales</taxon>
        <taxon>Sulfolobaceae</taxon>
        <taxon>Metallosphaera</taxon>
    </lineage>
</organism>
<dbReference type="GO" id="GO:0016887">
    <property type="term" value="F:ATP hydrolysis activity"/>
    <property type="evidence" value="ECO:0007669"/>
    <property type="project" value="InterPro"/>
</dbReference>
<dbReference type="SUPFAM" id="SSF52540">
    <property type="entry name" value="P-loop containing nucleoside triphosphate hydrolases"/>
    <property type="match status" value="1"/>
</dbReference>
<keyword evidence="3" id="KW-1185">Reference proteome</keyword>
<dbReference type="InterPro" id="IPR003439">
    <property type="entry name" value="ABC_transporter-like_ATP-bd"/>
</dbReference>
<sequence length="284" mass="31673">MLEYKCVSVPNSLKCFNLSIDKGSIGILGERDSGKESVIPITLGLIRNVTGEILLDGVDMIKSRDLLFTIRWTKISAVFYDPRTMFDPLYSIGSHFAEIVISHGIGDYEYGIETGLEYMKILGLERDLLDKLPHQLTPIQLKKASIALATFLEPSYVIVDDIEFGLGDIGRAAVMNSLIDLMNSVSSSFIFLENNPGILSRLTDNVIVLYKGEIVEEGKNVLLNPLHPYTIDLIRGDVPDEKIEGKGCPYSTHCRYSTSKCEQEVPWIERGSRRVRCLAHVCGL</sequence>
<feature type="domain" description="ABC transporter" evidence="1">
    <location>
        <begin position="2"/>
        <end position="236"/>
    </location>
</feature>
<gene>
    <name evidence="2" type="ordered locus">Mcup_0853</name>
</gene>
<dbReference type="KEGG" id="mcn:Mcup_0853"/>
<dbReference type="AlphaFoldDB" id="F4G2B0"/>
<evidence type="ECO:0000259" key="1">
    <source>
        <dbReference type="PROSITE" id="PS50893"/>
    </source>
</evidence>
<dbReference type="OrthoDB" id="42574at2157"/>
<dbReference type="Proteomes" id="UP000007812">
    <property type="component" value="Chromosome"/>
</dbReference>
<name>F4G2B0_METCR</name>
<dbReference type="GO" id="GO:0005524">
    <property type="term" value="F:ATP binding"/>
    <property type="evidence" value="ECO:0007669"/>
    <property type="project" value="InterPro"/>
</dbReference>
<dbReference type="PANTHER" id="PTHR43067">
    <property type="entry name" value="OLIGOPEPTIDE/DIPEPTIDE ABC TRANSPORTER, ATPASE SUBUNIT"/>
    <property type="match status" value="1"/>
</dbReference>
<dbReference type="Pfam" id="PF00005">
    <property type="entry name" value="ABC_tran"/>
    <property type="match status" value="1"/>
</dbReference>
<dbReference type="PROSITE" id="PS50893">
    <property type="entry name" value="ABC_TRANSPORTER_2"/>
    <property type="match status" value="1"/>
</dbReference>